<reference evidence="5 6" key="1">
    <citation type="submission" date="2022-04" db="EMBL/GenBank/DDBJ databases">
        <title>Mechanism of arsenic methylation and mitigation arsenic toxicity by Bacillus sp. LH14 from an Arsenic-Contaminated Paddy Soil.</title>
        <authorList>
            <person name="Wang D."/>
        </authorList>
    </citation>
    <scope>NUCLEOTIDE SEQUENCE [LARGE SCALE GENOMIC DNA]</scope>
    <source>
        <strain evidence="5 6">LH14</strain>
    </source>
</reference>
<protein>
    <submittedName>
        <fullName evidence="5">CapA family protein</fullName>
    </submittedName>
</protein>
<dbReference type="SUPFAM" id="SSF56300">
    <property type="entry name" value="Metallo-dependent phosphatases"/>
    <property type="match status" value="1"/>
</dbReference>
<evidence type="ECO:0000256" key="2">
    <source>
        <dbReference type="SAM" id="MobiDB-lite"/>
    </source>
</evidence>
<dbReference type="Gene3D" id="3.60.21.10">
    <property type="match status" value="1"/>
</dbReference>
<name>A0ABY4JID4_9BACI</name>
<keyword evidence="6" id="KW-1185">Reference proteome</keyword>
<dbReference type="PROSITE" id="PS51257">
    <property type="entry name" value="PROKAR_LIPOPROTEIN"/>
    <property type="match status" value="1"/>
</dbReference>
<dbReference type="InterPro" id="IPR029052">
    <property type="entry name" value="Metallo-depent_PP-like"/>
</dbReference>
<organism evidence="5 6">
    <name type="scientific">Gottfriedia acidiceleris</name>
    <dbReference type="NCBI Taxonomy" id="371036"/>
    <lineage>
        <taxon>Bacteria</taxon>
        <taxon>Bacillati</taxon>
        <taxon>Bacillota</taxon>
        <taxon>Bacilli</taxon>
        <taxon>Bacillales</taxon>
        <taxon>Bacillaceae</taxon>
        <taxon>Gottfriedia</taxon>
    </lineage>
</organism>
<evidence type="ECO:0000256" key="1">
    <source>
        <dbReference type="ARBA" id="ARBA00005662"/>
    </source>
</evidence>
<keyword evidence="3" id="KW-1133">Transmembrane helix</keyword>
<feature type="region of interest" description="Disordered" evidence="2">
    <location>
        <begin position="52"/>
        <end position="80"/>
    </location>
</feature>
<proteinExistence type="inferred from homology"/>
<keyword evidence="3" id="KW-0812">Transmembrane</keyword>
<dbReference type="PANTHER" id="PTHR33393:SF13">
    <property type="entry name" value="PGA BIOSYNTHESIS PROTEIN CAPA"/>
    <property type="match status" value="1"/>
</dbReference>
<feature type="transmembrane region" description="Helical" evidence="3">
    <location>
        <begin position="20"/>
        <end position="38"/>
    </location>
</feature>
<dbReference type="EMBL" id="CP096034">
    <property type="protein sequence ID" value="UPM53595.1"/>
    <property type="molecule type" value="Genomic_DNA"/>
</dbReference>
<dbReference type="CDD" id="cd07381">
    <property type="entry name" value="MPP_CapA"/>
    <property type="match status" value="1"/>
</dbReference>
<evidence type="ECO:0000313" key="6">
    <source>
        <dbReference type="Proteomes" id="UP000830639"/>
    </source>
</evidence>
<accession>A0ABY4JID4</accession>
<dbReference type="Pfam" id="PF09587">
    <property type="entry name" value="PGA_cap"/>
    <property type="match status" value="1"/>
</dbReference>
<sequence>MRSRKDKNTEKRNSKKIFIWIMILVLFGCISGFSYFVYKKVYEESNLVKNETTKNKVGDKPKSIKKPAIKSPVQKPENNNTAKRENIETTIKISAAGDFTLGSDEDFQYINSFPAEANKNGLAYFTKGLNNIFKQDDLSTVNLETTLTNAKIRATKTFRFKGSPSYAKILTLSGIEAVNLANNHSHDYLQKGYEDTINNLKKEKIGYFGYNNKYVTTIKGFKVGALGYEGWNDSPDLRVKINNDIQNLRKSGVKIILIHFHWGIERDYVPNSTQKNLAHYAIDHGADLIVGHHPHVVQGIEEYKGKFIVYSLGNFMFGGNKNPKDKDTFVFQQTFHLNNGILTNQKEIKVVPFSISSVSSRNNYQPLFLKGSEEQRVKKKIIDVSNKIHGSSWTQYEK</sequence>
<feature type="domain" description="Capsule synthesis protein CapA" evidence="4">
    <location>
        <begin position="92"/>
        <end position="319"/>
    </location>
</feature>
<dbReference type="PANTHER" id="PTHR33393">
    <property type="entry name" value="POLYGLUTAMINE SYNTHESIS ACCESSORY PROTEIN RV0574C-RELATED"/>
    <property type="match status" value="1"/>
</dbReference>
<evidence type="ECO:0000259" key="4">
    <source>
        <dbReference type="SMART" id="SM00854"/>
    </source>
</evidence>
<feature type="compositionally biased region" description="Basic and acidic residues" evidence="2">
    <location>
        <begin position="52"/>
        <end position="62"/>
    </location>
</feature>
<dbReference type="InterPro" id="IPR052169">
    <property type="entry name" value="CW_Biosynth-Accessory"/>
</dbReference>
<dbReference type="SMART" id="SM00854">
    <property type="entry name" value="PGA_cap"/>
    <property type="match status" value="1"/>
</dbReference>
<evidence type="ECO:0000313" key="5">
    <source>
        <dbReference type="EMBL" id="UPM53595.1"/>
    </source>
</evidence>
<dbReference type="Proteomes" id="UP000830639">
    <property type="component" value="Chromosome"/>
</dbReference>
<evidence type="ECO:0000256" key="3">
    <source>
        <dbReference type="SAM" id="Phobius"/>
    </source>
</evidence>
<dbReference type="RefSeq" id="WP_248266845.1">
    <property type="nucleotide sequence ID" value="NZ_CP096034.1"/>
</dbReference>
<comment type="similarity">
    <text evidence="1">Belongs to the CapA family.</text>
</comment>
<gene>
    <name evidence="5" type="ORF">MY490_17655</name>
</gene>
<keyword evidence="3" id="KW-0472">Membrane</keyword>
<dbReference type="InterPro" id="IPR019079">
    <property type="entry name" value="Capsule_synth_CapA"/>
</dbReference>